<dbReference type="AlphaFoldDB" id="A0A2U1PN37"/>
<evidence type="ECO:0000256" key="1">
    <source>
        <dbReference type="SAM" id="Phobius"/>
    </source>
</evidence>
<reference evidence="2 3" key="1">
    <citation type="journal article" date="2018" name="Mol. Plant">
        <title>The genome of Artemisia annua provides insight into the evolution of Asteraceae family and artemisinin biosynthesis.</title>
        <authorList>
            <person name="Shen Q."/>
            <person name="Zhang L."/>
            <person name="Liao Z."/>
            <person name="Wang S."/>
            <person name="Yan T."/>
            <person name="Shi P."/>
            <person name="Liu M."/>
            <person name="Fu X."/>
            <person name="Pan Q."/>
            <person name="Wang Y."/>
            <person name="Lv Z."/>
            <person name="Lu X."/>
            <person name="Zhang F."/>
            <person name="Jiang W."/>
            <person name="Ma Y."/>
            <person name="Chen M."/>
            <person name="Hao X."/>
            <person name="Li L."/>
            <person name="Tang Y."/>
            <person name="Lv G."/>
            <person name="Zhou Y."/>
            <person name="Sun X."/>
            <person name="Brodelius P.E."/>
            <person name="Rose J.K.C."/>
            <person name="Tang K."/>
        </authorList>
    </citation>
    <scope>NUCLEOTIDE SEQUENCE [LARGE SCALE GENOMIC DNA]</scope>
    <source>
        <strain evidence="3">cv. Huhao1</strain>
        <tissue evidence="2">Leaf</tissue>
    </source>
</reference>
<dbReference type="EMBL" id="PKPP01000939">
    <property type="protein sequence ID" value="PWA87184.1"/>
    <property type="molecule type" value="Genomic_DNA"/>
</dbReference>
<gene>
    <name evidence="2" type="ORF">CTI12_AA108250</name>
</gene>
<sequence>MDLENLSNPSDLWARVISNIYGAHGGIFDDIVRCSSLSPWGSILKSVKSIKRKGIDLLSLCTRKIRNGDSTKFWHDIWCGDQPLKLQFPCIFCSIWIKIVLLQTGFLFLIGIRSLDGT</sequence>
<evidence type="ECO:0008006" key="4">
    <source>
        <dbReference type="Google" id="ProtNLM"/>
    </source>
</evidence>
<comment type="caution">
    <text evidence="2">The sequence shown here is derived from an EMBL/GenBank/DDBJ whole genome shotgun (WGS) entry which is preliminary data.</text>
</comment>
<dbReference type="Proteomes" id="UP000245207">
    <property type="component" value="Unassembled WGS sequence"/>
</dbReference>
<keyword evidence="1" id="KW-0812">Transmembrane</keyword>
<keyword evidence="1" id="KW-0472">Membrane</keyword>
<protein>
    <recommendedName>
        <fullName evidence="4">RNA-directed DNA polymerase, eukaryota, Reverse transcriptase zinc-binding domain protein</fullName>
    </recommendedName>
</protein>
<evidence type="ECO:0000313" key="2">
    <source>
        <dbReference type="EMBL" id="PWA87184.1"/>
    </source>
</evidence>
<name>A0A2U1PN37_ARTAN</name>
<proteinExistence type="predicted"/>
<keyword evidence="1" id="KW-1133">Transmembrane helix</keyword>
<evidence type="ECO:0000313" key="3">
    <source>
        <dbReference type="Proteomes" id="UP000245207"/>
    </source>
</evidence>
<feature type="transmembrane region" description="Helical" evidence="1">
    <location>
        <begin position="95"/>
        <end position="115"/>
    </location>
</feature>
<organism evidence="2 3">
    <name type="scientific">Artemisia annua</name>
    <name type="common">Sweet wormwood</name>
    <dbReference type="NCBI Taxonomy" id="35608"/>
    <lineage>
        <taxon>Eukaryota</taxon>
        <taxon>Viridiplantae</taxon>
        <taxon>Streptophyta</taxon>
        <taxon>Embryophyta</taxon>
        <taxon>Tracheophyta</taxon>
        <taxon>Spermatophyta</taxon>
        <taxon>Magnoliopsida</taxon>
        <taxon>eudicotyledons</taxon>
        <taxon>Gunneridae</taxon>
        <taxon>Pentapetalae</taxon>
        <taxon>asterids</taxon>
        <taxon>campanulids</taxon>
        <taxon>Asterales</taxon>
        <taxon>Asteraceae</taxon>
        <taxon>Asteroideae</taxon>
        <taxon>Anthemideae</taxon>
        <taxon>Artemisiinae</taxon>
        <taxon>Artemisia</taxon>
    </lineage>
</organism>
<keyword evidence="3" id="KW-1185">Reference proteome</keyword>
<dbReference type="OrthoDB" id="689430at2759"/>
<accession>A0A2U1PN37</accession>